<keyword evidence="3" id="KW-1185">Reference proteome</keyword>
<dbReference type="Pfam" id="PF00171">
    <property type="entry name" value="Aldedh"/>
    <property type="match status" value="1"/>
</dbReference>
<dbReference type="Gene3D" id="3.40.605.10">
    <property type="entry name" value="Aldehyde Dehydrogenase, Chain A, domain 1"/>
    <property type="match status" value="1"/>
</dbReference>
<evidence type="ECO:0000313" key="2">
    <source>
        <dbReference type="EMBL" id="GGN95053.1"/>
    </source>
</evidence>
<comment type="caution">
    <text evidence="2">The sequence shown here is derived from an EMBL/GenBank/DDBJ whole genome shotgun (WGS) entry which is preliminary data.</text>
</comment>
<dbReference type="Gene3D" id="3.40.309.10">
    <property type="entry name" value="Aldehyde Dehydrogenase, Chain A, domain 2"/>
    <property type="match status" value="1"/>
</dbReference>
<protein>
    <recommendedName>
        <fullName evidence="1">Aldehyde dehydrogenase domain-containing protein</fullName>
    </recommendedName>
</protein>
<gene>
    <name evidence="2" type="ORF">GCM10009030_22070</name>
</gene>
<organism evidence="2 3">
    <name type="scientific">Haloarcula pellucida</name>
    <dbReference type="NCBI Taxonomy" id="1427151"/>
    <lineage>
        <taxon>Archaea</taxon>
        <taxon>Methanobacteriati</taxon>
        <taxon>Methanobacteriota</taxon>
        <taxon>Stenosarchaea group</taxon>
        <taxon>Halobacteria</taxon>
        <taxon>Halobacteriales</taxon>
        <taxon>Haloarculaceae</taxon>
        <taxon>Haloarcula</taxon>
    </lineage>
</organism>
<reference evidence="2" key="2">
    <citation type="submission" date="2020-09" db="EMBL/GenBank/DDBJ databases">
        <authorList>
            <person name="Sun Q."/>
            <person name="Ohkuma M."/>
        </authorList>
    </citation>
    <scope>NUCLEOTIDE SEQUENCE</scope>
    <source>
        <strain evidence="2">JCM 17820</strain>
    </source>
</reference>
<dbReference type="Proteomes" id="UP000605784">
    <property type="component" value="Unassembled WGS sequence"/>
</dbReference>
<evidence type="ECO:0000313" key="3">
    <source>
        <dbReference type="Proteomes" id="UP000605784"/>
    </source>
</evidence>
<dbReference type="EMBL" id="BMOU01000003">
    <property type="protein sequence ID" value="GGN95053.1"/>
    <property type="molecule type" value="Genomic_DNA"/>
</dbReference>
<dbReference type="SUPFAM" id="SSF53720">
    <property type="entry name" value="ALDH-like"/>
    <property type="match status" value="1"/>
</dbReference>
<accession>A0A830GKL6</accession>
<dbReference type="GO" id="GO:0016620">
    <property type="term" value="F:oxidoreductase activity, acting on the aldehyde or oxo group of donors, NAD or NADP as acceptor"/>
    <property type="evidence" value="ECO:0007669"/>
    <property type="project" value="InterPro"/>
</dbReference>
<feature type="domain" description="Aldehyde dehydrogenase" evidence="1">
    <location>
        <begin position="70"/>
        <end position="270"/>
    </location>
</feature>
<name>A0A830GKL6_9EURY</name>
<dbReference type="InterPro" id="IPR016162">
    <property type="entry name" value="Ald_DH_N"/>
</dbReference>
<proteinExistence type="predicted"/>
<dbReference type="RefSeq" id="WP_188997448.1">
    <property type="nucleotide sequence ID" value="NZ_BMOU01000003.1"/>
</dbReference>
<sequence>MTGSESESKETIATQVERARDAQATIDAVGQSRVDELTQAVGWALYREGAARDVAAKAVSRTGVGNVDDKVFKTKRQIVGALEDMRGAPSVGTIRQREGLVDIAKPVGVIGAFLPATNPVATIPHLAMLAVKGRNAVVFSPAPGTRDACQHAVSLIRAELARADAPRDLVQVVSDRATRDNVVALAAAVDFAQATASQSVVDIVQQSGTPNHAVAVGNVVTVVDQSVEVATTATEIATSATLDHGATCVNANTAVLHRAVAEDVLTALEETGAYRCSKAERDAVTACLFDENGSVNRDLVGSDAAAIADAAGFSVSAGTDLLVVDGDDLSVPHSLFGETLSPVLTTTVVPDFETGLDVTDAILAYEGRGHSCGVYTTRDDHIRAAAERLPVGRLIVNQPSIALAGGKHNRLPFTLSLGGGSWAGNQSDGNLTYRTFLDVTTIARSTTERDCDPESVFEEYAVGETDTPFDG</sequence>
<dbReference type="InterPro" id="IPR016161">
    <property type="entry name" value="Ald_DH/histidinol_DH"/>
</dbReference>
<dbReference type="AlphaFoldDB" id="A0A830GKL6"/>
<evidence type="ECO:0000259" key="1">
    <source>
        <dbReference type="Pfam" id="PF00171"/>
    </source>
</evidence>
<reference evidence="2" key="1">
    <citation type="journal article" date="2014" name="Int. J. Syst. Evol. Microbiol.">
        <title>Complete genome sequence of Corynebacterium casei LMG S-19264T (=DSM 44701T), isolated from a smear-ripened cheese.</title>
        <authorList>
            <consortium name="US DOE Joint Genome Institute (JGI-PGF)"/>
            <person name="Walter F."/>
            <person name="Albersmeier A."/>
            <person name="Kalinowski J."/>
            <person name="Ruckert C."/>
        </authorList>
    </citation>
    <scope>NUCLEOTIDE SEQUENCE</scope>
    <source>
        <strain evidence="2">JCM 17820</strain>
    </source>
</reference>
<dbReference type="InterPro" id="IPR016163">
    <property type="entry name" value="Ald_DH_C"/>
</dbReference>
<dbReference type="InterPro" id="IPR015590">
    <property type="entry name" value="Aldehyde_DH_dom"/>
</dbReference>